<evidence type="ECO:0000313" key="2">
    <source>
        <dbReference type="Proteomes" id="UP000237000"/>
    </source>
</evidence>
<dbReference type="InParanoid" id="A0A2P5FJ71"/>
<accession>A0A2P5FJ71</accession>
<keyword evidence="2" id="KW-1185">Reference proteome</keyword>
<comment type="caution">
    <text evidence="1">The sequence shown here is derived from an EMBL/GenBank/DDBJ whole genome shotgun (WGS) entry which is preliminary data.</text>
</comment>
<proteinExistence type="predicted"/>
<dbReference type="AlphaFoldDB" id="A0A2P5FJ71"/>
<gene>
    <name evidence="1" type="ORF">TorRG33x02_064350</name>
</gene>
<dbReference type="EMBL" id="JXTC01000029">
    <property type="protein sequence ID" value="PON97845.1"/>
    <property type="molecule type" value="Genomic_DNA"/>
</dbReference>
<evidence type="ECO:0000313" key="1">
    <source>
        <dbReference type="EMBL" id="PON97845.1"/>
    </source>
</evidence>
<protein>
    <submittedName>
        <fullName evidence="1">Uncharacterized protein</fullName>
    </submittedName>
</protein>
<sequence>MDIYNLTNIIIGVECCQGLARHVAWKFFLSSEGRQQTRPDHSKSRVYPSLDATCYVIDSWRCPSSAAPYPQRVSNVVGPDPLFLVPPNLS</sequence>
<dbReference type="Proteomes" id="UP000237000">
    <property type="component" value="Unassembled WGS sequence"/>
</dbReference>
<reference evidence="2" key="1">
    <citation type="submission" date="2016-06" db="EMBL/GenBank/DDBJ databases">
        <title>Parallel loss of symbiosis genes in relatives of nitrogen-fixing non-legume Parasponia.</title>
        <authorList>
            <person name="Van Velzen R."/>
            <person name="Holmer R."/>
            <person name="Bu F."/>
            <person name="Rutten L."/>
            <person name="Van Zeijl A."/>
            <person name="Liu W."/>
            <person name="Santuari L."/>
            <person name="Cao Q."/>
            <person name="Sharma T."/>
            <person name="Shen D."/>
            <person name="Roswanjaya Y."/>
            <person name="Wardhani T."/>
            <person name="Kalhor M.S."/>
            <person name="Jansen J."/>
            <person name="Van den Hoogen J."/>
            <person name="Gungor B."/>
            <person name="Hartog M."/>
            <person name="Hontelez J."/>
            <person name="Verver J."/>
            <person name="Yang W.-C."/>
            <person name="Schijlen E."/>
            <person name="Repin R."/>
            <person name="Schilthuizen M."/>
            <person name="Schranz E."/>
            <person name="Heidstra R."/>
            <person name="Miyata K."/>
            <person name="Fedorova E."/>
            <person name="Kohlen W."/>
            <person name="Bisseling T."/>
            <person name="Smit S."/>
            <person name="Geurts R."/>
        </authorList>
    </citation>
    <scope>NUCLEOTIDE SEQUENCE [LARGE SCALE GENOMIC DNA]</scope>
    <source>
        <strain evidence="2">cv. RG33-2</strain>
    </source>
</reference>
<name>A0A2P5FJ71_TREOI</name>
<organism evidence="1 2">
    <name type="scientific">Trema orientale</name>
    <name type="common">Charcoal tree</name>
    <name type="synonym">Celtis orientalis</name>
    <dbReference type="NCBI Taxonomy" id="63057"/>
    <lineage>
        <taxon>Eukaryota</taxon>
        <taxon>Viridiplantae</taxon>
        <taxon>Streptophyta</taxon>
        <taxon>Embryophyta</taxon>
        <taxon>Tracheophyta</taxon>
        <taxon>Spermatophyta</taxon>
        <taxon>Magnoliopsida</taxon>
        <taxon>eudicotyledons</taxon>
        <taxon>Gunneridae</taxon>
        <taxon>Pentapetalae</taxon>
        <taxon>rosids</taxon>
        <taxon>fabids</taxon>
        <taxon>Rosales</taxon>
        <taxon>Cannabaceae</taxon>
        <taxon>Trema</taxon>
    </lineage>
</organism>